<dbReference type="InterPro" id="IPR048466">
    <property type="entry name" value="DNA_pol3_delta-like_C"/>
</dbReference>
<dbReference type="PANTHER" id="PTHR34388:SF1">
    <property type="entry name" value="DNA POLYMERASE III SUBUNIT DELTA"/>
    <property type="match status" value="1"/>
</dbReference>
<feature type="non-terminal residue" evidence="11">
    <location>
        <position position="1"/>
    </location>
</feature>
<dbReference type="Gene3D" id="1.20.272.10">
    <property type="match status" value="1"/>
</dbReference>
<proteinExistence type="inferred from homology"/>
<evidence type="ECO:0000313" key="11">
    <source>
        <dbReference type="EMBL" id="GAH38178.1"/>
    </source>
</evidence>
<dbReference type="GO" id="GO:0003677">
    <property type="term" value="F:DNA binding"/>
    <property type="evidence" value="ECO:0007669"/>
    <property type="project" value="InterPro"/>
</dbReference>
<keyword evidence="4" id="KW-0548">Nucleotidyltransferase</keyword>
<keyword evidence="3" id="KW-0808">Transferase</keyword>
<dbReference type="GO" id="GO:0003887">
    <property type="term" value="F:DNA-directed DNA polymerase activity"/>
    <property type="evidence" value="ECO:0007669"/>
    <property type="project" value="UniProtKB-KW"/>
</dbReference>
<evidence type="ECO:0000256" key="1">
    <source>
        <dbReference type="ARBA" id="ARBA00012417"/>
    </source>
</evidence>
<organism evidence="11">
    <name type="scientific">marine sediment metagenome</name>
    <dbReference type="NCBI Taxonomy" id="412755"/>
    <lineage>
        <taxon>unclassified sequences</taxon>
        <taxon>metagenomes</taxon>
        <taxon>ecological metagenomes</taxon>
    </lineage>
</organism>
<protein>
    <recommendedName>
        <fullName evidence="2">DNA polymerase III subunit delta</fullName>
        <ecNumber evidence="1">2.7.7.7</ecNumber>
    </recommendedName>
</protein>
<dbReference type="NCBIfam" id="TIGR01128">
    <property type="entry name" value="holA"/>
    <property type="match status" value="1"/>
</dbReference>
<dbReference type="AlphaFoldDB" id="X1GYT7"/>
<dbReference type="InterPro" id="IPR008921">
    <property type="entry name" value="DNA_pol3_clamp-load_cplx_C"/>
</dbReference>
<feature type="domain" description="DNA polymerase III delta subunit-like C-terminal" evidence="10">
    <location>
        <begin position="211"/>
        <end position="331"/>
    </location>
</feature>
<evidence type="ECO:0000256" key="3">
    <source>
        <dbReference type="ARBA" id="ARBA00022679"/>
    </source>
</evidence>
<gene>
    <name evidence="11" type="ORF">S03H2_13555</name>
</gene>
<comment type="catalytic activity">
    <reaction evidence="8">
        <text>DNA(n) + a 2'-deoxyribonucleoside 5'-triphosphate = DNA(n+1) + diphosphate</text>
        <dbReference type="Rhea" id="RHEA:22508"/>
        <dbReference type="Rhea" id="RHEA-COMP:17339"/>
        <dbReference type="Rhea" id="RHEA-COMP:17340"/>
        <dbReference type="ChEBI" id="CHEBI:33019"/>
        <dbReference type="ChEBI" id="CHEBI:61560"/>
        <dbReference type="ChEBI" id="CHEBI:173112"/>
        <dbReference type="EC" id="2.7.7.7"/>
    </reaction>
</comment>
<dbReference type="SUPFAM" id="SSF48019">
    <property type="entry name" value="post-AAA+ oligomerization domain-like"/>
    <property type="match status" value="1"/>
</dbReference>
<keyword evidence="6" id="KW-0239">DNA-directed DNA polymerase</keyword>
<dbReference type="Pfam" id="PF06144">
    <property type="entry name" value="DNA_pol3_delta"/>
    <property type="match status" value="1"/>
</dbReference>
<dbReference type="SUPFAM" id="SSF52540">
    <property type="entry name" value="P-loop containing nucleoside triphosphate hydrolases"/>
    <property type="match status" value="1"/>
</dbReference>
<reference evidence="11" key="1">
    <citation type="journal article" date="2014" name="Front. Microbiol.">
        <title>High frequency of phylogenetically diverse reductive dehalogenase-homologous genes in deep subseafloor sedimentary metagenomes.</title>
        <authorList>
            <person name="Kawai M."/>
            <person name="Futagami T."/>
            <person name="Toyoda A."/>
            <person name="Takaki Y."/>
            <person name="Nishi S."/>
            <person name="Hori S."/>
            <person name="Arai W."/>
            <person name="Tsubouchi T."/>
            <person name="Morono Y."/>
            <person name="Uchiyama I."/>
            <person name="Ito T."/>
            <person name="Fujiyama A."/>
            <person name="Inagaki F."/>
            <person name="Takami H."/>
        </authorList>
    </citation>
    <scope>NUCLEOTIDE SEQUENCE</scope>
    <source>
        <strain evidence="11">Expedition CK06-06</strain>
    </source>
</reference>
<keyword evidence="5" id="KW-0235">DNA replication</keyword>
<dbReference type="Gene3D" id="1.10.8.60">
    <property type="match status" value="1"/>
</dbReference>
<evidence type="ECO:0000256" key="6">
    <source>
        <dbReference type="ARBA" id="ARBA00022932"/>
    </source>
</evidence>
<sequence>HGDDEYNIAQEVAKLEAKLGDDALREANTTSLDGRSFNLDDLVSVVSPMPFMTKRRLVILSHPLARLEIKETKAKFFNKQKLTKDREKIIENFEKIPLTTALVLVEHKLLTSDWERKKGNLHWLERWAGSNRERVYVKAFPLGDMEGWIKNQASQEGGQFTHEASKRLAELVGDDTRLADQETRKLLDYADYKRPVEKEDVDLLTPDSSQADIFAMVDALGMRDGQKASENLQRLLEQQEHGYIFAMVIRQFRLLLLVREILDGGGGGDEIAAKLGFLRVKKWMSRKLIPQAKRFSLSVLEEILDRLLNLDEDVKSSLIPVDLALQIFVSELTSQSHYHSTSR</sequence>
<dbReference type="InterPro" id="IPR010372">
    <property type="entry name" value="DNA_pol3_delta_N"/>
</dbReference>
<evidence type="ECO:0000256" key="4">
    <source>
        <dbReference type="ARBA" id="ARBA00022695"/>
    </source>
</evidence>
<dbReference type="EMBL" id="BARU01006878">
    <property type="protein sequence ID" value="GAH38178.1"/>
    <property type="molecule type" value="Genomic_DNA"/>
</dbReference>
<accession>X1GYT7</accession>
<dbReference type="PANTHER" id="PTHR34388">
    <property type="entry name" value="DNA POLYMERASE III SUBUNIT DELTA"/>
    <property type="match status" value="1"/>
</dbReference>
<dbReference type="Pfam" id="PF21694">
    <property type="entry name" value="DNA_pol3_delta_C"/>
    <property type="match status" value="1"/>
</dbReference>
<comment type="caution">
    <text evidence="11">The sequence shown here is derived from an EMBL/GenBank/DDBJ whole genome shotgun (WGS) entry which is preliminary data.</text>
</comment>
<dbReference type="GO" id="GO:0006261">
    <property type="term" value="P:DNA-templated DNA replication"/>
    <property type="evidence" value="ECO:0007669"/>
    <property type="project" value="TreeGrafter"/>
</dbReference>
<feature type="domain" description="DNA polymerase III delta N-terminal" evidence="9">
    <location>
        <begin position="2"/>
        <end position="108"/>
    </location>
</feature>
<dbReference type="EC" id="2.7.7.7" evidence="1"/>
<dbReference type="InterPro" id="IPR005790">
    <property type="entry name" value="DNA_polIII_delta"/>
</dbReference>
<evidence type="ECO:0000256" key="5">
    <source>
        <dbReference type="ARBA" id="ARBA00022705"/>
    </source>
</evidence>
<dbReference type="GO" id="GO:0009360">
    <property type="term" value="C:DNA polymerase III complex"/>
    <property type="evidence" value="ECO:0007669"/>
    <property type="project" value="InterPro"/>
</dbReference>
<evidence type="ECO:0000256" key="8">
    <source>
        <dbReference type="ARBA" id="ARBA00049244"/>
    </source>
</evidence>
<evidence type="ECO:0000259" key="10">
    <source>
        <dbReference type="Pfam" id="PF21694"/>
    </source>
</evidence>
<evidence type="ECO:0000256" key="7">
    <source>
        <dbReference type="ARBA" id="ARBA00034754"/>
    </source>
</evidence>
<evidence type="ECO:0000259" key="9">
    <source>
        <dbReference type="Pfam" id="PF06144"/>
    </source>
</evidence>
<dbReference type="InterPro" id="IPR027417">
    <property type="entry name" value="P-loop_NTPase"/>
</dbReference>
<name>X1GYT7_9ZZZZ</name>
<comment type="similarity">
    <text evidence="7">Belongs to the DNA polymerase HolA subunit family.</text>
</comment>
<dbReference type="Gene3D" id="3.40.50.300">
    <property type="entry name" value="P-loop containing nucleotide triphosphate hydrolases"/>
    <property type="match status" value="1"/>
</dbReference>
<evidence type="ECO:0000256" key="2">
    <source>
        <dbReference type="ARBA" id="ARBA00017703"/>
    </source>
</evidence>